<dbReference type="CDD" id="cd17580">
    <property type="entry name" value="REC_2_DhkD-like"/>
    <property type="match status" value="1"/>
</dbReference>
<dbReference type="EC" id="2.7.13.3" evidence="2"/>
<dbReference type="CDD" id="cd00130">
    <property type="entry name" value="PAS"/>
    <property type="match status" value="1"/>
</dbReference>
<dbReference type="SUPFAM" id="SSF47384">
    <property type="entry name" value="Homodimeric domain of signal transducing histidine kinase"/>
    <property type="match status" value="1"/>
</dbReference>
<evidence type="ECO:0000259" key="9">
    <source>
        <dbReference type="PROSITE" id="PS50110"/>
    </source>
</evidence>
<evidence type="ECO:0000256" key="3">
    <source>
        <dbReference type="ARBA" id="ARBA00022553"/>
    </source>
</evidence>
<feature type="domain" description="Histidine kinase" evidence="8">
    <location>
        <begin position="331"/>
        <end position="551"/>
    </location>
</feature>
<reference evidence="12 13" key="1">
    <citation type="journal article" date="2012" name="J. Bacteriol.">
        <title>Genome Sequence of the Filamentous Bacterium Fibrisoma limi BUZ 3T.</title>
        <authorList>
            <person name="Filippini M."/>
            <person name="Qi W."/>
            <person name="Jaenicke S."/>
            <person name="Goesmann A."/>
            <person name="Smits T.H."/>
            <person name="Bagheri H.C."/>
        </authorList>
    </citation>
    <scope>NUCLEOTIDE SEQUENCE [LARGE SCALE GENOMIC DNA]</scope>
    <source>
        <strain evidence="13">BUZ 3T</strain>
    </source>
</reference>
<dbReference type="GO" id="GO:0009927">
    <property type="term" value="F:histidine phosphotransfer kinase activity"/>
    <property type="evidence" value="ECO:0007669"/>
    <property type="project" value="TreeGrafter"/>
</dbReference>
<dbReference type="CDD" id="cd00082">
    <property type="entry name" value="HisKA"/>
    <property type="match status" value="1"/>
</dbReference>
<dbReference type="Gene3D" id="3.30.450.40">
    <property type="match status" value="1"/>
</dbReference>
<dbReference type="PROSITE" id="PS50113">
    <property type="entry name" value="PAC"/>
    <property type="match status" value="1"/>
</dbReference>
<dbReference type="Gene3D" id="3.30.450.20">
    <property type="entry name" value="PAS domain"/>
    <property type="match status" value="1"/>
</dbReference>
<dbReference type="EMBL" id="CAIT01000009">
    <property type="protein sequence ID" value="CCH55907.1"/>
    <property type="molecule type" value="Genomic_DNA"/>
</dbReference>
<feature type="domain" description="PAS" evidence="10">
    <location>
        <begin position="24"/>
        <end position="97"/>
    </location>
</feature>
<dbReference type="InterPro" id="IPR004358">
    <property type="entry name" value="Sig_transdc_His_kin-like_C"/>
</dbReference>
<feature type="modified residue" description="4-aspartylphosphate" evidence="6">
    <location>
        <position position="627"/>
    </location>
</feature>
<comment type="catalytic activity">
    <reaction evidence="1">
        <text>ATP + protein L-histidine = ADP + protein N-phospho-L-histidine.</text>
        <dbReference type="EC" id="2.7.13.3"/>
    </reaction>
</comment>
<dbReference type="PROSITE" id="PS50110">
    <property type="entry name" value="RESPONSE_REGULATORY"/>
    <property type="match status" value="1"/>
</dbReference>
<dbReference type="InterPro" id="IPR011006">
    <property type="entry name" value="CheY-like_superfamily"/>
</dbReference>
<keyword evidence="13" id="KW-1185">Reference proteome</keyword>
<dbReference type="InterPro" id="IPR003661">
    <property type="entry name" value="HisK_dim/P_dom"/>
</dbReference>
<dbReference type="FunFam" id="3.30.565.10:FF:000006">
    <property type="entry name" value="Sensor histidine kinase WalK"/>
    <property type="match status" value="1"/>
</dbReference>
<dbReference type="SMART" id="SM00448">
    <property type="entry name" value="REC"/>
    <property type="match status" value="1"/>
</dbReference>
<evidence type="ECO:0000259" key="11">
    <source>
        <dbReference type="PROSITE" id="PS50113"/>
    </source>
</evidence>
<gene>
    <name evidence="12" type="ORF">BN8_05207</name>
</gene>
<evidence type="ECO:0000259" key="10">
    <source>
        <dbReference type="PROSITE" id="PS50112"/>
    </source>
</evidence>
<keyword evidence="3 6" id="KW-0597">Phosphoprotein</keyword>
<dbReference type="Gene3D" id="3.40.50.2300">
    <property type="match status" value="1"/>
</dbReference>
<evidence type="ECO:0000256" key="4">
    <source>
        <dbReference type="ARBA" id="ARBA00022679"/>
    </source>
</evidence>
<dbReference type="eggNOG" id="COG0784">
    <property type="taxonomic scope" value="Bacteria"/>
</dbReference>
<organism evidence="12 13">
    <name type="scientific">Fibrisoma limi BUZ 3</name>
    <dbReference type="NCBI Taxonomy" id="1185876"/>
    <lineage>
        <taxon>Bacteria</taxon>
        <taxon>Pseudomonadati</taxon>
        <taxon>Bacteroidota</taxon>
        <taxon>Cytophagia</taxon>
        <taxon>Cytophagales</taxon>
        <taxon>Spirosomataceae</taxon>
        <taxon>Fibrisoma</taxon>
    </lineage>
</organism>
<dbReference type="GO" id="GO:0000155">
    <property type="term" value="F:phosphorelay sensor kinase activity"/>
    <property type="evidence" value="ECO:0007669"/>
    <property type="project" value="InterPro"/>
</dbReference>
<dbReference type="GO" id="GO:0005886">
    <property type="term" value="C:plasma membrane"/>
    <property type="evidence" value="ECO:0007669"/>
    <property type="project" value="TreeGrafter"/>
</dbReference>
<dbReference type="SMART" id="SM00091">
    <property type="entry name" value="PAS"/>
    <property type="match status" value="1"/>
</dbReference>
<dbReference type="PRINTS" id="PR00344">
    <property type="entry name" value="BCTRLSENSOR"/>
</dbReference>
<dbReference type="InterPro" id="IPR001789">
    <property type="entry name" value="Sig_transdc_resp-reg_receiver"/>
</dbReference>
<dbReference type="InterPro" id="IPR003594">
    <property type="entry name" value="HATPase_dom"/>
</dbReference>
<dbReference type="Pfam" id="PF00512">
    <property type="entry name" value="HisKA"/>
    <property type="match status" value="1"/>
</dbReference>
<dbReference type="InterPro" id="IPR000014">
    <property type="entry name" value="PAS"/>
</dbReference>
<dbReference type="InterPro" id="IPR029016">
    <property type="entry name" value="GAF-like_dom_sf"/>
</dbReference>
<dbReference type="OrthoDB" id="9808408at2"/>
<keyword evidence="5 12" id="KW-0418">Kinase</keyword>
<evidence type="ECO:0000313" key="13">
    <source>
        <dbReference type="Proteomes" id="UP000009309"/>
    </source>
</evidence>
<evidence type="ECO:0000256" key="6">
    <source>
        <dbReference type="PROSITE-ProRule" id="PRU00169"/>
    </source>
</evidence>
<dbReference type="AlphaFoldDB" id="I2GPS9"/>
<dbReference type="Pfam" id="PF02518">
    <property type="entry name" value="HATPase_c"/>
    <property type="match status" value="1"/>
</dbReference>
<dbReference type="InterPro" id="IPR035965">
    <property type="entry name" value="PAS-like_dom_sf"/>
</dbReference>
<dbReference type="Gene3D" id="1.10.287.130">
    <property type="match status" value="1"/>
</dbReference>
<dbReference type="Pfam" id="PF00072">
    <property type="entry name" value="Response_reg"/>
    <property type="match status" value="1"/>
</dbReference>
<dbReference type="InterPro" id="IPR005467">
    <property type="entry name" value="His_kinase_dom"/>
</dbReference>
<feature type="region of interest" description="Disordered" evidence="7">
    <location>
        <begin position="1"/>
        <end position="25"/>
    </location>
</feature>
<feature type="compositionally biased region" description="Polar residues" evidence="7">
    <location>
        <begin position="7"/>
        <end position="25"/>
    </location>
</feature>
<dbReference type="SMART" id="SM00387">
    <property type="entry name" value="HATPase_c"/>
    <property type="match status" value="1"/>
</dbReference>
<dbReference type="STRING" id="1185876.BN8_05207"/>
<dbReference type="SMART" id="SM00065">
    <property type="entry name" value="GAF"/>
    <property type="match status" value="1"/>
</dbReference>
<dbReference type="InterPro" id="IPR000700">
    <property type="entry name" value="PAS-assoc_C"/>
</dbReference>
<dbReference type="RefSeq" id="WP_009284472.1">
    <property type="nucleotide sequence ID" value="NZ_CAIT01000009.1"/>
</dbReference>
<keyword evidence="4 12" id="KW-0808">Transferase</keyword>
<dbReference type="PANTHER" id="PTHR43047:SF72">
    <property type="entry name" value="OSMOSENSING HISTIDINE PROTEIN KINASE SLN1"/>
    <property type="match status" value="1"/>
</dbReference>
<proteinExistence type="predicted"/>
<dbReference type="PANTHER" id="PTHR43047">
    <property type="entry name" value="TWO-COMPONENT HISTIDINE PROTEIN KINASE"/>
    <property type="match status" value="1"/>
</dbReference>
<dbReference type="SUPFAM" id="SSF52172">
    <property type="entry name" value="CheY-like"/>
    <property type="match status" value="1"/>
</dbReference>
<dbReference type="PROSITE" id="PS50109">
    <property type="entry name" value="HIS_KIN"/>
    <property type="match status" value="1"/>
</dbReference>
<dbReference type="Pfam" id="PF13426">
    <property type="entry name" value="PAS_9"/>
    <property type="match status" value="1"/>
</dbReference>
<evidence type="ECO:0000256" key="1">
    <source>
        <dbReference type="ARBA" id="ARBA00000085"/>
    </source>
</evidence>
<dbReference type="SUPFAM" id="SSF55781">
    <property type="entry name" value="GAF domain-like"/>
    <property type="match status" value="1"/>
</dbReference>
<feature type="domain" description="Response regulatory" evidence="9">
    <location>
        <begin position="578"/>
        <end position="694"/>
    </location>
</feature>
<dbReference type="SUPFAM" id="SSF55785">
    <property type="entry name" value="PYP-like sensor domain (PAS domain)"/>
    <property type="match status" value="1"/>
</dbReference>
<dbReference type="InterPro" id="IPR003018">
    <property type="entry name" value="GAF"/>
</dbReference>
<dbReference type="Pfam" id="PF01590">
    <property type="entry name" value="GAF"/>
    <property type="match status" value="1"/>
</dbReference>
<dbReference type="InterPro" id="IPR036890">
    <property type="entry name" value="HATPase_C_sf"/>
</dbReference>
<evidence type="ECO:0000313" key="12">
    <source>
        <dbReference type="EMBL" id="CCH55907.1"/>
    </source>
</evidence>
<name>I2GPS9_9BACT</name>
<feature type="domain" description="PAC" evidence="11">
    <location>
        <begin position="99"/>
        <end position="151"/>
    </location>
</feature>
<dbReference type="SUPFAM" id="SSF55874">
    <property type="entry name" value="ATPase domain of HSP90 chaperone/DNA topoisomerase II/histidine kinase"/>
    <property type="match status" value="1"/>
</dbReference>
<evidence type="ECO:0000259" key="8">
    <source>
        <dbReference type="PROSITE" id="PS50109"/>
    </source>
</evidence>
<accession>I2GPS9</accession>
<sequence>MEADENQGGTNAVPSPGQQPWPHSQVQQRLILESAKDYAIFTTDLQRRVTSWNSGAQALLGYEEAEIIGQSGDILFTPEDQAAGAPQKEAQTAIAQGQVENERWHCRKDGSQFYGSGVVTPLHDEGGNLIGLVKVLRDLTLQKKAQDELQRIEKRKSYLLKLSDELRPLTDPVEIQARAAQLLGEHLGSDRAYYVEVREETDEFVVVRDWHQSGASSHARRYPLGDWPMPWLINGKTWVVYDTNTDPAMPDDQRASYLGNDIGAAVVVPLIKQGRLVATFVTNQRRPRRWTPTDISLVEETAERTWAAVERAKAEETLRVADRRKDEFLAMLGHELRNPLATIANTLLLLELTKGADESLSYDKAIRLMTREANHLNRMMDDLLDVSRIRQGKIKLQRNRVDLNQLVQQTVETAQSLYHEHNRHLALRVPSLPLHVYGDATRLAQVLMNLLTNGVKYTHEGGHVWVILETTGPSAVLRVKDDGMGIPRDEQRAIFEIFVQGNTSLDRPHGGLGLGLAVAKQLVESHEGTITVFSEGLNKGSEFRIELPLPEASPPVQEITDEAQPVKSASGQRPSVSRVLIVDDNKDLADMTAKLIQLKGYEVHTRYSGPEALEAAGALLPTVILLDIGMPYLDGYAVCQQIRRQPWGQSMAIIALTGYGQEADKQRSRAVGFDDHLLKPIDYPLLMETIARYIDS</sequence>
<dbReference type="Gene3D" id="3.30.565.10">
    <property type="entry name" value="Histidine kinase-like ATPase, C-terminal domain"/>
    <property type="match status" value="1"/>
</dbReference>
<comment type="caution">
    <text evidence="12">The sequence shown here is derived from an EMBL/GenBank/DDBJ whole genome shotgun (WGS) entry which is preliminary data.</text>
</comment>
<dbReference type="NCBIfam" id="TIGR00229">
    <property type="entry name" value="sensory_box"/>
    <property type="match status" value="1"/>
</dbReference>
<dbReference type="InterPro" id="IPR036097">
    <property type="entry name" value="HisK_dim/P_sf"/>
</dbReference>
<dbReference type="eggNOG" id="COG2205">
    <property type="taxonomic scope" value="Bacteria"/>
</dbReference>
<dbReference type="SMART" id="SM00388">
    <property type="entry name" value="HisKA"/>
    <property type="match status" value="1"/>
</dbReference>
<evidence type="ECO:0000256" key="7">
    <source>
        <dbReference type="SAM" id="MobiDB-lite"/>
    </source>
</evidence>
<evidence type="ECO:0000256" key="5">
    <source>
        <dbReference type="ARBA" id="ARBA00022777"/>
    </source>
</evidence>
<protein>
    <recommendedName>
        <fullName evidence="2">histidine kinase</fullName>
        <ecNumber evidence="2">2.7.13.3</ecNumber>
    </recommendedName>
</protein>
<dbReference type="PROSITE" id="PS50112">
    <property type="entry name" value="PAS"/>
    <property type="match status" value="1"/>
</dbReference>
<dbReference type="Proteomes" id="UP000009309">
    <property type="component" value="Unassembled WGS sequence"/>
</dbReference>
<evidence type="ECO:0000256" key="2">
    <source>
        <dbReference type="ARBA" id="ARBA00012438"/>
    </source>
</evidence>